<accession>A0A834P377</accession>
<dbReference type="Proteomes" id="UP000600918">
    <property type="component" value="Unassembled WGS sequence"/>
</dbReference>
<keyword evidence="3" id="KW-1185">Reference proteome</keyword>
<comment type="caution">
    <text evidence="2">The sequence shown here is derived from an EMBL/GenBank/DDBJ whole genome shotgun (WGS) entry which is preliminary data.</text>
</comment>
<gene>
    <name evidence="2" type="ORF">H0235_006602</name>
</gene>
<dbReference type="EMBL" id="JACSDY010000005">
    <property type="protein sequence ID" value="KAF7426908.1"/>
    <property type="molecule type" value="Genomic_DNA"/>
</dbReference>
<evidence type="ECO:0000313" key="2">
    <source>
        <dbReference type="EMBL" id="KAF7426908.1"/>
    </source>
</evidence>
<evidence type="ECO:0000313" key="3">
    <source>
        <dbReference type="Proteomes" id="UP000600918"/>
    </source>
</evidence>
<dbReference type="AlphaFoldDB" id="A0A834P377"/>
<evidence type="ECO:0000256" key="1">
    <source>
        <dbReference type="SAM" id="SignalP"/>
    </source>
</evidence>
<feature type="signal peptide" evidence="1">
    <location>
        <begin position="1"/>
        <end position="22"/>
    </location>
</feature>
<keyword evidence="1" id="KW-0732">Signal</keyword>
<name>A0A834P377_VESPE</name>
<organism evidence="2 3">
    <name type="scientific">Vespula pensylvanica</name>
    <name type="common">Western yellow jacket</name>
    <name type="synonym">Wasp</name>
    <dbReference type="NCBI Taxonomy" id="30213"/>
    <lineage>
        <taxon>Eukaryota</taxon>
        <taxon>Metazoa</taxon>
        <taxon>Ecdysozoa</taxon>
        <taxon>Arthropoda</taxon>
        <taxon>Hexapoda</taxon>
        <taxon>Insecta</taxon>
        <taxon>Pterygota</taxon>
        <taxon>Neoptera</taxon>
        <taxon>Endopterygota</taxon>
        <taxon>Hymenoptera</taxon>
        <taxon>Apocrita</taxon>
        <taxon>Aculeata</taxon>
        <taxon>Vespoidea</taxon>
        <taxon>Vespidae</taxon>
        <taxon>Vespinae</taxon>
        <taxon>Vespula</taxon>
    </lineage>
</organism>
<sequence length="156" mass="18066">MTRIILALSLLSLFSVNHYVGGQNSKTTSSMRSTISTTTTSVVVTTEDTNKSTETSGKDASKTVDIFQDILLDPSLVVARLYRDVNNEISTWSTPLIDVKDEHSSNVEEDLNTEEDRYYSIPYWYRRQDWQKKEERPAYKTESYRRFLKYPIFSGR</sequence>
<feature type="chain" id="PRO_5032832689" evidence="1">
    <location>
        <begin position="23"/>
        <end position="156"/>
    </location>
</feature>
<proteinExistence type="predicted"/>
<reference evidence="2" key="1">
    <citation type="journal article" date="2020" name="G3 (Bethesda)">
        <title>High-Quality Assemblies for Three Invasive Social Wasps from the &lt;i&gt;Vespula&lt;/i&gt; Genus.</title>
        <authorList>
            <person name="Harrop T.W.R."/>
            <person name="Guhlin J."/>
            <person name="McLaughlin G.M."/>
            <person name="Permina E."/>
            <person name="Stockwell P."/>
            <person name="Gilligan J."/>
            <person name="Le Lec M.F."/>
            <person name="Gruber M.A.M."/>
            <person name="Quinn O."/>
            <person name="Lovegrove M."/>
            <person name="Duncan E.J."/>
            <person name="Remnant E.J."/>
            <person name="Van Eeckhoven J."/>
            <person name="Graham B."/>
            <person name="Knapp R.A."/>
            <person name="Langford K.W."/>
            <person name="Kronenberg Z."/>
            <person name="Press M.O."/>
            <person name="Eacker S.M."/>
            <person name="Wilson-Rankin E.E."/>
            <person name="Purcell J."/>
            <person name="Lester P.J."/>
            <person name="Dearden P.K."/>
        </authorList>
    </citation>
    <scope>NUCLEOTIDE SEQUENCE</scope>
    <source>
        <strain evidence="2">Volc-1</strain>
    </source>
</reference>
<protein>
    <submittedName>
        <fullName evidence="2">Uncharacterized protein</fullName>
    </submittedName>
</protein>